<gene>
    <name evidence="1" type="ORF">QO010_001268</name>
</gene>
<dbReference type="EMBL" id="JAUSVS010000002">
    <property type="protein sequence ID" value="MDQ0463497.1"/>
    <property type="molecule type" value="Genomic_DNA"/>
</dbReference>
<dbReference type="InterPro" id="IPR011990">
    <property type="entry name" value="TPR-like_helical_dom_sf"/>
</dbReference>
<proteinExistence type="predicted"/>
<keyword evidence="2" id="KW-1185">Reference proteome</keyword>
<evidence type="ECO:0000313" key="1">
    <source>
        <dbReference type="EMBL" id="MDQ0463497.1"/>
    </source>
</evidence>
<evidence type="ECO:0008006" key="3">
    <source>
        <dbReference type="Google" id="ProtNLM"/>
    </source>
</evidence>
<name>A0ABU0INA9_9CAUL</name>
<dbReference type="Proteomes" id="UP001228905">
    <property type="component" value="Unassembled WGS sequence"/>
</dbReference>
<comment type="caution">
    <text evidence="1">The sequence shown here is derived from an EMBL/GenBank/DDBJ whole genome shotgun (WGS) entry which is preliminary data.</text>
</comment>
<organism evidence="1 2">
    <name type="scientific">Caulobacter ginsengisoli</name>
    <dbReference type="NCBI Taxonomy" id="400775"/>
    <lineage>
        <taxon>Bacteria</taxon>
        <taxon>Pseudomonadati</taxon>
        <taxon>Pseudomonadota</taxon>
        <taxon>Alphaproteobacteria</taxon>
        <taxon>Caulobacterales</taxon>
        <taxon>Caulobacteraceae</taxon>
        <taxon>Caulobacter</taxon>
    </lineage>
</organism>
<evidence type="ECO:0000313" key="2">
    <source>
        <dbReference type="Proteomes" id="UP001228905"/>
    </source>
</evidence>
<accession>A0ABU0INA9</accession>
<dbReference type="Gene3D" id="1.25.40.10">
    <property type="entry name" value="Tetratricopeptide repeat domain"/>
    <property type="match status" value="1"/>
</dbReference>
<reference evidence="1 2" key="1">
    <citation type="submission" date="2023-07" db="EMBL/GenBank/DDBJ databases">
        <title>Genomic Encyclopedia of Type Strains, Phase IV (KMG-IV): sequencing the most valuable type-strain genomes for metagenomic binning, comparative biology and taxonomic classification.</title>
        <authorList>
            <person name="Goeker M."/>
        </authorList>
    </citation>
    <scope>NUCLEOTIDE SEQUENCE [LARGE SCALE GENOMIC DNA]</scope>
    <source>
        <strain evidence="1 2">DSM 18695</strain>
    </source>
</reference>
<dbReference type="RefSeq" id="WP_307347467.1">
    <property type="nucleotide sequence ID" value="NZ_JAUSVS010000002.1"/>
</dbReference>
<sequence>MRKVLSLAWLVRAAAAVMVSMVVLHPGVAQAKWLRAESAKFIIYSDGDEKGLREYVAKLEEFDTILRAFNGVDPKGLPPRKFEMYLVKQDKDFQRVFPGADEQIRGIYSTSTGDIFATAILTPLGGGSTGSRLKSRTDVDSDNTVLHEYTHHFMFQYAPYAYPTWLVEGYAEYYATTIITGDYFEVGYFDKGRGQDLLFNKWIPMEDLLGKPLADIDPEKRTRLYAEGWLLTHYLLSTPEHRAQLAKYMKLVGQGASPVGAMQEATGLTPAALFTTLVAYSKGNIASLRTPFKRPQYAMTVTEMPPSADDLLLENQRLRRGEVDKAAKPALLARIRQAAAKYPNDRLAQLTLARAETEFGDRTTGEVILGRLLTADPKDSEALLLLANSRMDMGDTDDDKRDALYREAGKLLGRAYQADPDRYQVLYGYIRSRLIEPSFPTDNDMQVMLTAHDLAPQVEEITLIAARALMRRKRFEEAKGLLGPVANSPHGGEAAEAAKSLLKQIASVSG</sequence>
<dbReference type="SUPFAM" id="SSF48452">
    <property type="entry name" value="TPR-like"/>
    <property type="match status" value="1"/>
</dbReference>
<protein>
    <recommendedName>
        <fullName evidence="3">DUF1570 domain-containing protein</fullName>
    </recommendedName>
</protein>